<reference evidence="2 3" key="1">
    <citation type="submission" date="2023-07" db="EMBL/GenBank/DDBJ databases">
        <title>Sequencing the genomes of 1000 actinobacteria strains.</title>
        <authorList>
            <person name="Klenk H.-P."/>
        </authorList>
    </citation>
    <scope>NUCLEOTIDE SEQUENCE [LARGE SCALE GENOMIC DNA]</scope>
    <source>
        <strain evidence="2 3">DSM 43749</strain>
    </source>
</reference>
<feature type="region of interest" description="Disordered" evidence="1">
    <location>
        <begin position="70"/>
        <end position="92"/>
    </location>
</feature>
<evidence type="ECO:0000256" key="1">
    <source>
        <dbReference type="SAM" id="MobiDB-lite"/>
    </source>
</evidence>
<dbReference type="EMBL" id="JAVDSG010000001">
    <property type="protein sequence ID" value="MDR6593553.1"/>
    <property type="molecule type" value="Genomic_DNA"/>
</dbReference>
<evidence type="ECO:0000313" key="2">
    <source>
        <dbReference type="EMBL" id="MDR6593553.1"/>
    </source>
</evidence>
<dbReference type="Proteomes" id="UP001268819">
    <property type="component" value="Unassembled WGS sequence"/>
</dbReference>
<name>A0ABU1PSD2_9PSEU</name>
<gene>
    <name evidence="2" type="ORF">J2S66_001937</name>
</gene>
<sequence>MTSRLAYPPRTWCRSLRSPARAWTDWWEGQHRYRSASCCARRCGAPWHGCRHAGPARLMRPGCPMRACPASPGVGQSEQHSRSYRADRRHGG</sequence>
<protein>
    <submittedName>
        <fullName evidence="2">Uncharacterized protein</fullName>
    </submittedName>
</protein>
<keyword evidence="3" id="KW-1185">Reference proteome</keyword>
<proteinExistence type="predicted"/>
<organism evidence="2 3">
    <name type="scientific">Saccharothrix longispora</name>
    <dbReference type="NCBI Taxonomy" id="33920"/>
    <lineage>
        <taxon>Bacteria</taxon>
        <taxon>Bacillati</taxon>
        <taxon>Actinomycetota</taxon>
        <taxon>Actinomycetes</taxon>
        <taxon>Pseudonocardiales</taxon>
        <taxon>Pseudonocardiaceae</taxon>
        <taxon>Saccharothrix</taxon>
    </lineage>
</organism>
<feature type="compositionally biased region" description="Basic and acidic residues" evidence="1">
    <location>
        <begin position="79"/>
        <end position="92"/>
    </location>
</feature>
<evidence type="ECO:0000313" key="3">
    <source>
        <dbReference type="Proteomes" id="UP001268819"/>
    </source>
</evidence>
<accession>A0ABU1PSD2</accession>
<comment type="caution">
    <text evidence="2">The sequence shown here is derived from an EMBL/GenBank/DDBJ whole genome shotgun (WGS) entry which is preliminary data.</text>
</comment>